<evidence type="ECO:0000256" key="4">
    <source>
        <dbReference type="ARBA" id="ARBA00022679"/>
    </source>
</evidence>
<dbReference type="InterPro" id="IPR003594">
    <property type="entry name" value="HATPase_dom"/>
</dbReference>
<keyword evidence="5" id="KW-0418">Kinase</keyword>
<dbReference type="Gene3D" id="3.30.565.10">
    <property type="entry name" value="Histidine kinase-like ATPase, C-terminal domain"/>
    <property type="match status" value="1"/>
</dbReference>
<proteinExistence type="predicted"/>
<keyword evidence="3" id="KW-0597">Phosphoprotein</keyword>
<feature type="domain" description="Histidine kinase" evidence="9">
    <location>
        <begin position="732"/>
        <end position="946"/>
    </location>
</feature>
<comment type="catalytic activity">
    <reaction evidence="1">
        <text>ATP + protein L-histidine = ADP + protein N-phospho-L-histidine.</text>
        <dbReference type="EC" id="2.7.13.3"/>
    </reaction>
</comment>
<dbReference type="CDD" id="cd00082">
    <property type="entry name" value="HisKA"/>
    <property type="match status" value="1"/>
</dbReference>
<evidence type="ECO:0000256" key="3">
    <source>
        <dbReference type="ARBA" id="ARBA00022553"/>
    </source>
</evidence>
<name>A0AB37UQN2_9CYAN</name>
<dbReference type="InterPro" id="IPR036890">
    <property type="entry name" value="HATPase_C_sf"/>
</dbReference>
<dbReference type="SMART" id="SM00091">
    <property type="entry name" value="PAS"/>
    <property type="match status" value="1"/>
</dbReference>
<keyword evidence="8" id="KW-1133">Transmembrane helix</keyword>
<evidence type="ECO:0000256" key="6">
    <source>
        <dbReference type="ARBA" id="ARBA00023012"/>
    </source>
</evidence>
<dbReference type="SUPFAM" id="SSF55874">
    <property type="entry name" value="ATPase domain of HSP90 chaperone/DNA topoisomerase II/histidine kinase"/>
    <property type="match status" value="1"/>
</dbReference>
<dbReference type="EMBL" id="RSCK01000005">
    <property type="protein sequence ID" value="RUT13727.1"/>
    <property type="molecule type" value="Genomic_DNA"/>
</dbReference>
<keyword evidence="8" id="KW-0472">Membrane</keyword>
<dbReference type="SUPFAM" id="SSF55785">
    <property type="entry name" value="PYP-like sensor domain (PAS domain)"/>
    <property type="match status" value="1"/>
</dbReference>
<dbReference type="RefSeq" id="WP_106166072.1">
    <property type="nucleotide sequence ID" value="NZ_JAVKZF010000001.1"/>
</dbReference>
<dbReference type="InterPro" id="IPR036097">
    <property type="entry name" value="HisK_dim/P_sf"/>
</dbReference>
<evidence type="ECO:0000256" key="8">
    <source>
        <dbReference type="SAM" id="Phobius"/>
    </source>
</evidence>
<dbReference type="NCBIfam" id="TIGR00229">
    <property type="entry name" value="sensory_box"/>
    <property type="match status" value="1"/>
</dbReference>
<dbReference type="SUPFAM" id="SSF47384">
    <property type="entry name" value="Homodimeric domain of signal transducing histidine kinase"/>
    <property type="match status" value="1"/>
</dbReference>
<dbReference type="PANTHER" id="PTHR43711:SF26">
    <property type="entry name" value="SENSOR HISTIDINE KINASE RCSC"/>
    <property type="match status" value="1"/>
</dbReference>
<organism evidence="11 12">
    <name type="scientific">Chroococcidiopsis cubana SAG 39.79</name>
    <dbReference type="NCBI Taxonomy" id="388085"/>
    <lineage>
        <taxon>Bacteria</taxon>
        <taxon>Bacillati</taxon>
        <taxon>Cyanobacteriota</taxon>
        <taxon>Cyanophyceae</taxon>
        <taxon>Chroococcidiopsidales</taxon>
        <taxon>Chroococcidiopsidaceae</taxon>
        <taxon>Chroococcidiopsis</taxon>
    </lineage>
</organism>
<keyword evidence="12" id="KW-1185">Reference proteome</keyword>
<evidence type="ECO:0000259" key="9">
    <source>
        <dbReference type="PROSITE" id="PS50109"/>
    </source>
</evidence>
<dbReference type="Gene3D" id="1.10.287.130">
    <property type="match status" value="1"/>
</dbReference>
<evidence type="ECO:0000256" key="7">
    <source>
        <dbReference type="SAM" id="Coils"/>
    </source>
</evidence>
<dbReference type="InterPro" id="IPR004358">
    <property type="entry name" value="Sig_transdc_His_kin-like_C"/>
</dbReference>
<feature type="coiled-coil region" evidence="7">
    <location>
        <begin position="538"/>
        <end position="607"/>
    </location>
</feature>
<sequence>MLLPPIPRRSWLPMAILLLAGYAGNYFSLPLFFGVDFLFGSISVLLVVRFFGIRWGTIAAAIASVHTFFLWNHPYAAIVLIGEALFIGLLWRNQRQSLVLLDVIYWLVLGIPLVWLFYSRLLHVDSAQTWLVVLKQSVNGIFNSIIASLAINYLPISRWVSRAQVRHTPSMRQVLLSLCATSCFLPALILVVLDCNLVSQQIHNTIQVELKDTAQEVIAGLADRQREYLNVLSQLGQLATNNTTANAPSTQLQHSLELLQQVYPELILLQVINATDTIVASAPQIDPALTSPGKLDAQHIKTLKQIETSLKPTIGNVHIHPNERIPQIDIGVPILTNNRLSGVVYAHLNLSYLENFLRSQLSHRVHQIILLDSHNQIVASSDSKLQLMQNFDRLRGGEMRSLSQKTASGNIYFENTYLWLPPKGKLPAMVRWRRSLYVKEQPLNDRSQWKLILEIPAAPYIDHLQQTYINDLTFMLVTVLIVLIGGILLSRKLANPLTQLATVTTDLSSQLPENNLMQFPTSQVVEINSLIGNFQFMTVALNEKFQEVQAANESLQQRVQERTKELLRTNRKLEREINERQQADAALRESEERYRDLFENASDLIQSVTPDGHLVYVNRAWKETLDYSEDEISRLRIFDVIHPDNLEHCQKTFREVMSGKQISEIETAFITKQGEKVWVAGSINCKIINGKPIATRGIFRNITERKLAEAEMIYALEKEKQLVELKSRFITTASHEFRTPLTTILMSAKLLEQFGDRASEDKKRMYLDRIQIATKRMTQLLDDVLLIGKAEAEKLEFNPTPVPLEQFCHDLVEEMRMSASSKHSIIFTSQAQPITANVDEKLLRYILSNLLSNAIKYSPKGGDIDLSLFIEARKATFSIRDRGIGIPAQDIEQLFHSFHRGSNVENISGTGLGMSIVKQCVDLHSGEISVTSEVGIGTTFVVTLPI</sequence>
<feature type="transmembrane region" description="Helical" evidence="8">
    <location>
        <begin position="98"/>
        <end position="118"/>
    </location>
</feature>
<dbReference type="InterPro" id="IPR000014">
    <property type="entry name" value="PAS"/>
</dbReference>
<feature type="transmembrane region" description="Helical" evidence="8">
    <location>
        <begin position="138"/>
        <end position="154"/>
    </location>
</feature>
<dbReference type="Pfam" id="PF13426">
    <property type="entry name" value="PAS_9"/>
    <property type="match status" value="1"/>
</dbReference>
<evidence type="ECO:0000256" key="1">
    <source>
        <dbReference type="ARBA" id="ARBA00000085"/>
    </source>
</evidence>
<dbReference type="Gene3D" id="6.10.340.10">
    <property type="match status" value="1"/>
</dbReference>
<dbReference type="AlphaFoldDB" id="A0AB37UQN2"/>
<dbReference type="InterPro" id="IPR003661">
    <property type="entry name" value="HisK_dim/P_dom"/>
</dbReference>
<feature type="transmembrane region" description="Helical" evidence="8">
    <location>
        <begin position="174"/>
        <end position="193"/>
    </location>
</feature>
<dbReference type="InterPro" id="IPR050736">
    <property type="entry name" value="Sensor_HK_Regulatory"/>
</dbReference>
<dbReference type="Pfam" id="PF02518">
    <property type="entry name" value="HATPase_c"/>
    <property type="match status" value="1"/>
</dbReference>
<dbReference type="GO" id="GO:0000155">
    <property type="term" value="F:phosphorelay sensor kinase activity"/>
    <property type="evidence" value="ECO:0007669"/>
    <property type="project" value="InterPro"/>
</dbReference>
<protein>
    <recommendedName>
        <fullName evidence="2">histidine kinase</fullName>
        <ecNumber evidence="2">2.7.13.3</ecNumber>
    </recommendedName>
</protein>
<dbReference type="Proteomes" id="UP000282574">
    <property type="component" value="Unassembled WGS sequence"/>
</dbReference>
<dbReference type="CDD" id="cd00075">
    <property type="entry name" value="HATPase"/>
    <property type="match status" value="1"/>
</dbReference>
<evidence type="ECO:0000313" key="11">
    <source>
        <dbReference type="EMBL" id="RUT13727.1"/>
    </source>
</evidence>
<keyword evidence="7" id="KW-0175">Coiled coil</keyword>
<feature type="transmembrane region" description="Helical" evidence="8">
    <location>
        <begin position="12"/>
        <end position="39"/>
    </location>
</feature>
<dbReference type="SMART" id="SM00388">
    <property type="entry name" value="HisKA"/>
    <property type="match status" value="1"/>
</dbReference>
<dbReference type="PRINTS" id="PR00344">
    <property type="entry name" value="BCTRLSENSOR"/>
</dbReference>
<dbReference type="EC" id="2.7.13.3" evidence="2"/>
<dbReference type="InterPro" id="IPR035965">
    <property type="entry name" value="PAS-like_dom_sf"/>
</dbReference>
<evidence type="ECO:0000259" key="10">
    <source>
        <dbReference type="PROSITE" id="PS50112"/>
    </source>
</evidence>
<evidence type="ECO:0000313" key="12">
    <source>
        <dbReference type="Proteomes" id="UP000282574"/>
    </source>
</evidence>
<dbReference type="Gene3D" id="3.30.450.20">
    <property type="entry name" value="PAS domain"/>
    <property type="match status" value="2"/>
</dbReference>
<dbReference type="PROSITE" id="PS50112">
    <property type="entry name" value="PAS"/>
    <property type="match status" value="1"/>
</dbReference>
<feature type="domain" description="PAS" evidence="10">
    <location>
        <begin position="590"/>
        <end position="660"/>
    </location>
</feature>
<keyword evidence="8" id="KW-0812">Transmembrane</keyword>
<dbReference type="PANTHER" id="PTHR43711">
    <property type="entry name" value="TWO-COMPONENT HISTIDINE KINASE"/>
    <property type="match status" value="1"/>
</dbReference>
<evidence type="ECO:0000256" key="2">
    <source>
        <dbReference type="ARBA" id="ARBA00012438"/>
    </source>
</evidence>
<dbReference type="FunFam" id="3.30.565.10:FF:000006">
    <property type="entry name" value="Sensor histidine kinase WalK"/>
    <property type="match status" value="1"/>
</dbReference>
<accession>A0AB37UQN2</accession>
<gene>
    <name evidence="11" type="ORF">DSM107010_10020</name>
</gene>
<keyword evidence="6" id="KW-0902">Two-component regulatory system</keyword>
<dbReference type="PROSITE" id="PS50109">
    <property type="entry name" value="HIS_KIN"/>
    <property type="match status" value="1"/>
</dbReference>
<comment type="caution">
    <text evidence="11">The sequence shown here is derived from an EMBL/GenBank/DDBJ whole genome shotgun (WGS) entry which is preliminary data.</text>
</comment>
<dbReference type="SMART" id="SM00387">
    <property type="entry name" value="HATPase_c"/>
    <property type="match status" value="1"/>
</dbReference>
<dbReference type="CDD" id="cd00130">
    <property type="entry name" value="PAS"/>
    <property type="match status" value="1"/>
</dbReference>
<evidence type="ECO:0000256" key="5">
    <source>
        <dbReference type="ARBA" id="ARBA00022777"/>
    </source>
</evidence>
<reference evidence="11 12" key="1">
    <citation type="journal article" date="2019" name="Genome Biol. Evol.">
        <title>Day and night: Metabolic profiles and evolutionary relationships of six axenic non-marine cyanobacteria.</title>
        <authorList>
            <person name="Will S.E."/>
            <person name="Henke P."/>
            <person name="Boedeker C."/>
            <person name="Huang S."/>
            <person name="Brinkmann H."/>
            <person name="Rohde M."/>
            <person name="Jarek M."/>
            <person name="Friedl T."/>
            <person name="Seufert S."/>
            <person name="Schumacher M."/>
            <person name="Overmann J."/>
            <person name="Neumann-Schaal M."/>
            <person name="Petersen J."/>
        </authorList>
    </citation>
    <scope>NUCLEOTIDE SEQUENCE [LARGE SCALE GENOMIC DNA]</scope>
    <source>
        <strain evidence="11 12">SAG 39.79</strain>
    </source>
</reference>
<keyword evidence="4" id="KW-0808">Transferase</keyword>
<feature type="transmembrane region" description="Helical" evidence="8">
    <location>
        <begin position="75"/>
        <end position="91"/>
    </location>
</feature>
<dbReference type="Pfam" id="PF00512">
    <property type="entry name" value="HisKA"/>
    <property type="match status" value="1"/>
</dbReference>
<dbReference type="InterPro" id="IPR005467">
    <property type="entry name" value="His_kinase_dom"/>
</dbReference>